<feature type="binding site" evidence="8">
    <location>
        <position position="192"/>
    </location>
    <ligand>
        <name>Zn(2+)</name>
        <dbReference type="ChEBI" id="CHEBI:29105"/>
        <label>1</label>
    </ligand>
</feature>
<protein>
    <submittedName>
        <fullName evidence="9">M42 family metallopeptidase</fullName>
    </submittedName>
</protein>
<evidence type="ECO:0000256" key="6">
    <source>
        <dbReference type="PIRNR" id="PIRNR001123"/>
    </source>
</evidence>
<feature type="binding site" evidence="8">
    <location>
        <position position="192"/>
    </location>
    <ligand>
        <name>Zn(2+)</name>
        <dbReference type="ChEBI" id="CHEBI:29105"/>
        <label>2</label>
    </ligand>
</feature>
<feature type="active site" description="Proton acceptor" evidence="7">
    <location>
        <position position="226"/>
    </location>
</feature>
<sequence>MLHSLQSPTLSHEVLERFRSLVCIPAPSSREHQIATTICEQLQAMGLQPERDASGNVMVEVPGRNPELPLWCYAAHMDEIAIVVTRVRPSGDLEVARSGSLYPWKLGEGPVEILGDKETVVGIFSMGSMHIPLSERKPVGWEGVWITTGMTEEELAEAGVRPGSLAVLHASRRGPFLFGSPDNPMVAAWSFDDRMACALLLELLAYMQATGEKPLHPSLFAFTHNEEVGGWGMKNLARMKTPEAIIALDLAPTPPGTPLQMDDRPAIWSKDSHGHYDHALILELLAAGHEVDVELQTVVYERAASDASIAYTAGLAERALCFGWVCGNSHGFETMRLGALRNIMLTLHRFVTTR</sequence>
<dbReference type="GO" id="GO:0004177">
    <property type="term" value="F:aminopeptidase activity"/>
    <property type="evidence" value="ECO:0007669"/>
    <property type="project" value="UniProtKB-UniRule"/>
</dbReference>
<evidence type="ECO:0000256" key="7">
    <source>
        <dbReference type="PIRSR" id="PIRSR001123-1"/>
    </source>
</evidence>
<reference evidence="9" key="1">
    <citation type="submission" date="2019-09" db="EMBL/GenBank/DDBJ databases">
        <title>Characterisation of the sponge microbiome using genome-centric metagenomics.</title>
        <authorList>
            <person name="Engelberts J.P."/>
            <person name="Robbins S.J."/>
            <person name="De Goeij J.M."/>
            <person name="Aranda M."/>
            <person name="Bell S.C."/>
            <person name="Webster N.S."/>
        </authorList>
    </citation>
    <scope>NUCLEOTIDE SEQUENCE</scope>
    <source>
        <strain evidence="9">SB0662_bin_9</strain>
    </source>
</reference>
<dbReference type="PANTHER" id="PTHR32481">
    <property type="entry name" value="AMINOPEPTIDASE"/>
    <property type="match status" value="1"/>
</dbReference>
<dbReference type="GO" id="GO:0046872">
    <property type="term" value="F:metal ion binding"/>
    <property type="evidence" value="ECO:0007669"/>
    <property type="project" value="UniProtKB-UniRule"/>
</dbReference>
<evidence type="ECO:0000256" key="4">
    <source>
        <dbReference type="ARBA" id="ARBA00022723"/>
    </source>
</evidence>
<comment type="caution">
    <text evidence="9">The sequence shown here is derived from an EMBL/GenBank/DDBJ whole genome shotgun (WGS) entry which is preliminary data.</text>
</comment>
<accession>A0A6B1DZ86</accession>
<dbReference type="Pfam" id="PF05343">
    <property type="entry name" value="Peptidase_M42"/>
    <property type="match status" value="1"/>
</dbReference>
<dbReference type="EMBL" id="VXPY01000122">
    <property type="protein sequence ID" value="MYD92015.1"/>
    <property type="molecule type" value="Genomic_DNA"/>
</dbReference>
<name>A0A6B1DZ86_9CHLR</name>
<dbReference type="PANTHER" id="PTHR32481:SF0">
    <property type="entry name" value="AMINOPEPTIDASE YPDE-RELATED"/>
    <property type="match status" value="1"/>
</dbReference>
<feature type="binding site" evidence="8">
    <location>
        <position position="249"/>
    </location>
    <ligand>
        <name>Zn(2+)</name>
        <dbReference type="ChEBI" id="CHEBI:29105"/>
        <label>1</label>
    </ligand>
</feature>
<dbReference type="PIRSF" id="PIRSF001123">
    <property type="entry name" value="PepA_GA"/>
    <property type="match status" value="1"/>
</dbReference>
<dbReference type="InterPro" id="IPR023367">
    <property type="entry name" value="Peptidase_M42_dom2"/>
</dbReference>
<gene>
    <name evidence="9" type="ORF">F4Y08_17080</name>
</gene>
<organism evidence="9">
    <name type="scientific">Caldilineaceae bacterium SB0662_bin_9</name>
    <dbReference type="NCBI Taxonomy" id="2605258"/>
    <lineage>
        <taxon>Bacteria</taxon>
        <taxon>Bacillati</taxon>
        <taxon>Chloroflexota</taxon>
        <taxon>Caldilineae</taxon>
        <taxon>Caldilineales</taxon>
        <taxon>Caldilineaceae</taxon>
    </lineage>
</organism>
<dbReference type="AlphaFoldDB" id="A0A6B1DZ86"/>
<dbReference type="SUPFAM" id="SSF53187">
    <property type="entry name" value="Zn-dependent exopeptidases"/>
    <property type="match status" value="1"/>
</dbReference>
<keyword evidence="5" id="KW-0378">Hydrolase</keyword>
<evidence type="ECO:0000256" key="2">
    <source>
        <dbReference type="ARBA" id="ARBA00022438"/>
    </source>
</evidence>
<dbReference type="GO" id="GO:0006508">
    <property type="term" value="P:proteolysis"/>
    <property type="evidence" value="ECO:0007669"/>
    <property type="project" value="UniProtKB-KW"/>
</dbReference>
<evidence type="ECO:0000256" key="5">
    <source>
        <dbReference type="ARBA" id="ARBA00022801"/>
    </source>
</evidence>
<dbReference type="InterPro" id="IPR008007">
    <property type="entry name" value="Peptidase_M42"/>
</dbReference>
<evidence type="ECO:0000256" key="3">
    <source>
        <dbReference type="ARBA" id="ARBA00022670"/>
    </source>
</evidence>
<evidence type="ECO:0000256" key="1">
    <source>
        <dbReference type="ARBA" id="ARBA00006272"/>
    </source>
</evidence>
<comment type="similarity">
    <text evidence="1 6">Belongs to the peptidase M42 family.</text>
</comment>
<proteinExistence type="inferred from homology"/>
<dbReference type="Gene3D" id="3.40.630.10">
    <property type="entry name" value="Zn peptidases"/>
    <property type="match status" value="1"/>
</dbReference>
<evidence type="ECO:0000256" key="8">
    <source>
        <dbReference type="PIRSR" id="PIRSR001123-2"/>
    </source>
</evidence>
<dbReference type="InterPro" id="IPR051464">
    <property type="entry name" value="Peptidase_M42_aminopept"/>
</dbReference>
<dbReference type="Gene3D" id="2.40.30.40">
    <property type="entry name" value="Peptidase M42, domain 2"/>
    <property type="match status" value="1"/>
</dbReference>
<feature type="binding site" evidence="8">
    <location>
        <position position="227"/>
    </location>
    <ligand>
        <name>Zn(2+)</name>
        <dbReference type="ChEBI" id="CHEBI:29105"/>
        <label>2</label>
    </ligand>
</feature>
<evidence type="ECO:0000313" key="9">
    <source>
        <dbReference type="EMBL" id="MYD92015.1"/>
    </source>
</evidence>
<feature type="binding site" evidence="8">
    <location>
        <position position="76"/>
    </location>
    <ligand>
        <name>Zn(2+)</name>
        <dbReference type="ChEBI" id="CHEBI:29105"/>
        <label>1</label>
    </ligand>
</feature>
<keyword evidence="3" id="KW-0645">Protease</keyword>
<keyword evidence="2" id="KW-0031">Aminopeptidase</keyword>
<comment type="cofactor">
    <cofactor evidence="8">
        <name>a divalent metal cation</name>
        <dbReference type="ChEBI" id="CHEBI:60240"/>
    </cofactor>
    <text evidence="8">Binds 2 divalent metal cations per subunit.</text>
</comment>
<keyword evidence="4 8" id="KW-0479">Metal-binding</keyword>
<dbReference type="SUPFAM" id="SSF101821">
    <property type="entry name" value="Aminopeptidase/glucanase lid domain"/>
    <property type="match status" value="1"/>
</dbReference>